<evidence type="ECO:0000313" key="2">
    <source>
        <dbReference type="EMBL" id="SDG11012.1"/>
    </source>
</evidence>
<protein>
    <recommendedName>
        <fullName evidence="1">Lon N-terminal domain-containing protein</fullName>
    </recommendedName>
</protein>
<dbReference type="OrthoDB" id="9806457at2"/>
<dbReference type="STRING" id="1082479.SAMN05216241_105162"/>
<dbReference type="Gene3D" id="2.30.130.40">
    <property type="entry name" value="LON domain-like"/>
    <property type="match status" value="1"/>
</dbReference>
<gene>
    <name evidence="2" type="ORF">SAMN05216241_105162</name>
</gene>
<dbReference type="Proteomes" id="UP000199415">
    <property type="component" value="Unassembled WGS sequence"/>
</dbReference>
<dbReference type="PANTHER" id="PTHR46732:SF8">
    <property type="entry name" value="ATP-DEPENDENT PROTEASE LA (LON) DOMAIN PROTEIN"/>
    <property type="match status" value="1"/>
</dbReference>
<dbReference type="AlphaFoldDB" id="A0A1G7RJT7"/>
<dbReference type="RefSeq" id="WP_090019796.1">
    <property type="nucleotide sequence ID" value="NZ_FNCE01000005.1"/>
</dbReference>
<organism evidence="2 3">
    <name type="scientific">Limimonas halophila</name>
    <dbReference type="NCBI Taxonomy" id="1082479"/>
    <lineage>
        <taxon>Bacteria</taxon>
        <taxon>Pseudomonadati</taxon>
        <taxon>Pseudomonadota</taxon>
        <taxon>Alphaproteobacteria</taxon>
        <taxon>Rhodospirillales</taxon>
        <taxon>Rhodovibrionaceae</taxon>
        <taxon>Limimonas</taxon>
    </lineage>
</organism>
<accession>A0A1G7RJT7</accession>
<evidence type="ECO:0000259" key="1">
    <source>
        <dbReference type="PROSITE" id="PS51787"/>
    </source>
</evidence>
<reference evidence="2 3" key="1">
    <citation type="submission" date="2016-10" db="EMBL/GenBank/DDBJ databases">
        <authorList>
            <person name="de Groot N.N."/>
        </authorList>
    </citation>
    <scope>NUCLEOTIDE SEQUENCE [LARGE SCALE GENOMIC DNA]</scope>
    <source>
        <strain evidence="2 3">DSM 25584</strain>
    </source>
</reference>
<dbReference type="EMBL" id="FNCE01000005">
    <property type="protein sequence ID" value="SDG11012.1"/>
    <property type="molecule type" value="Genomic_DNA"/>
</dbReference>
<proteinExistence type="predicted"/>
<name>A0A1G7RJT7_9PROT</name>
<evidence type="ECO:0000313" key="3">
    <source>
        <dbReference type="Proteomes" id="UP000199415"/>
    </source>
</evidence>
<dbReference type="SUPFAM" id="SSF88697">
    <property type="entry name" value="PUA domain-like"/>
    <property type="match status" value="1"/>
</dbReference>
<dbReference type="InterPro" id="IPR003111">
    <property type="entry name" value="Lon_prtase_N"/>
</dbReference>
<feature type="domain" description="Lon N-terminal" evidence="1">
    <location>
        <begin position="19"/>
        <end position="232"/>
    </location>
</feature>
<dbReference type="Pfam" id="PF02190">
    <property type="entry name" value="LON_substr_bdg"/>
    <property type="match status" value="1"/>
</dbReference>
<dbReference type="InterPro" id="IPR015947">
    <property type="entry name" value="PUA-like_sf"/>
</dbReference>
<dbReference type="InterPro" id="IPR046336">
    <property type="entry name" value="Lon_prtase_N_sf"/>
</dbReference>
<dbReference type="SMART" id="SM00464">
    <property type="entry name" value="LON"/>
    <property type="match status" value="1"/>
</dbReference>
<dbReference type="PANTHER" id="PTHR46732">
    <property type="entry name" value="ATP-DEPENDENT PROTEASE LA (LON) DOMAIN PROTEIN"/>
    <property type="match status" value="1"/>
</dbReference>
<keyword evidence="3" id="KW-1185">Reference proteome</keyword>
<dbReference type="PROSITE" id="PS51787">
    <property type="entry name" value="LON_N"/>
    <property type="match status" value="1"/>
</dbReference>
<sequence>MSEDTNPFDPRPDELPATLPIFPLPGVLLLPGGRLPLNVFEPRYLSLVRTALAESRMIGMVQPADEDCPERAAFECLPPEEAGGEGDPDADPGSGPVYRVGCAGRIVSFSETKDGRFLITLRGVTRFRIEREYPTRGGVRRVVPAFDRYLADLKPQQPKFDRVRLLEALAGYFEQQGIEADWDAIQQAPDCHLVTSLAMVCPFSSGEKQTLLEAPDITMRAQAMTSMLEMAILGGNQYDIAPSRH</sequence>